<evidence type="ECO:0000256" key="7">
    <source>
        <dbReference type="ARBA" id="ARBA00023235"/>
    </source>
</evidence>
<evidence type="ECO:0000256" key="8">
    <source>
        <dbReference type="ARBA" id="ARBA00029321"/>
    </source>
</evidence>
<comment type="similarity">
    <text evidence="2 9 10">Belongs to the GPI family.</text>
</comment>
<dbReference type="GO" id="GO:0006094">
    <property type="term" value="P:gluconeogenesis"/>
    <property type="evidence" value="ECO:0007669"/>
    <property type="project" value="UniProtKB-UniRule"/>
</dbReference>
<feature type="active site" evidence="9">
    <location>
        <position position="386"/>
    </location>
</feature>
<dbReference type="EMBL" id="VHKY01000018">
    <property type="protein sequence ID" value="TZE45858.1"/>
    <property type="molecule type" value="Genomic_DNA"/>
</dbReference>
<dbReference type="Gene3D" id="1.10.1390.10">
    <property type="match status" value="1"/>
</dbReference>
<dbReference type="EC" id="5.3.1.9" evidence="9"/>
<keyword evidence="4 9" id="KW-0963">Cytoplasm</keyword>
<dbReference type="PRINTS" id="PR00662">
    <property type="entry name" value="G6PISOMERASE"/>
</dbReference>
<dbReference type="InterPro" id="IPR023096">
    <property type="entry name" value="G6P_Isomerase_C"/>
</dbReference>
<comment type="function">
    <text evidence="9">Catalyzes the reversible isomerization of glucose-6-phosphate to fructose-6-phosphate.</text>
</comment>
<dbReference type="InterPro" id="IPR035482">
    <property type="entry name" value="SIS_PGI_2"/>
</dbReference>
<dbReference type="AlphaFoldDB" id="A0A4Y8GV38"/>
<keyword evidence="6 9" id="KW-0324">Glycolysis</keyword>
<dbReference type="RefSeq" id="WP_097420921.1">
    <property type="nucleotide sequence ID" value="NZ_JAAKBO010000010.1"/>
</dbReference>
<dbReference type="HAMAP" id="MF_00473">
    <property type="entry name" value="G6P_isomerase"/>
    <property type="match status" value="1"/>
</dbReference>
<comment type="pathway">
    <text evidence="9">Carbohydrate biosynthesis; gluconeogenesis.</text>
</comment>
<dbReference type="Pfam" id="PF00342">
    <property type="entry name" value="PGI"/>
    <property type="match status" value="1"/>
</dbReference>
<accession>A0A4Y8GV38</accession>
<dbReference type="UniPathway" id="UPA00138"/>
<keyword evidence="5 9" id="KW-0007">Acetylation</keyword>
<dbReference type="GO" id="GO:0005829">
    <property type="term" value="C:cytosol"/>
    <property type="evidence" value="ECO:0007669"/>
    <property type="project" value="TreeGrafter"/>
</dbReference>
<evidence type="ECO:0000256" key="1">
    <source>
        <dbReference type="ARBA" id="ARBA00004926"/>
    </source>
</evidence>
<dbReference type="PANTHER" id="PTHR11469:SF1">
    <property type="entry name" value="GLUCOSE-6-PHOSPHATE ISOMERASE"/>
    <property type="match status" value="1"/>
</dbReference>
<evidence type="ECO:0000256" key="9">
    <source>
        <dbReference type="HAMAP-Rule" id="MF_00473"/>
    </source>
</evidence>
<gene>
    <name evidence="9" type="primary">pgi</name>
    <name evidence="11" type="ORF">FKO60_19180</name>
</gene>
<dbReference type="CDD" id="cd05015">
    <property type="entry name" value="SIS_PGI_1"/>
    <property type="match status" value="1"/>
</dbReference>
<keyword evidence="3 9" id="KW-0312">Gluconeogenesis</keyword>
<dbReference type="GO" id="GO:0051156">
    <property type="term" value="P:glucose 6-phosphate metabolic process"/>
    <property type="evidence" value="ECO:0007669"/>
    <property type="project" value="TreeGrafter"/>
</dbReference>
<comment type="catalytic activity">
    <reaction evidence="8 9 10">
        <text>alpha-D-glucose 6-phosphate = beta-D-fructose 6-phosphate</text>
        <dbReference type="Rhea" id="RHEA:11816"/>
        <dbReference type="ChEBI" id="CHEBI:57634"/>
        <dbReference type="ChEBI" id="CHEBI:58225"/>
        <dbReference type="EC" id="5.3.1.9"/>
    </reaction>
</comment>
<comment type="caution">
    <text evidence="11">The sequence shown here is derived from an EMBL/GenBank/DDBJ whole genome shotgun (WGS) entry which is preliminary data.</text>
</comment>
<dbReference type="InterPro" id="IPR018189">
    <property type="entry name" value="Phosphoglucose_isomerase_CS"/>
</dbReference>
<dbReference type="GO" id="GO:0004347">
    <property type="term" value="F:glucose-6-phosphate isomerase activity"/>
    <property type="evidence" value="ECO:0007669"/>
    <property type="project" value="UniProtKB-UniRule"/>
</dbReference>
<feature type="active site" evidence="9">
    <location>
        <position position="514"/>
    </location>
</feature>
<feature type="modified residue" description="N6-acetyllysine" evidence="9">
    <location>
        <position position="80"/>
    </location>
</feature>
<dbReference type="GO" id="GO:0097367">
    <property type="term" value="F:carbohydrate derivative binding"/>
    <property type="evidence" value="ECO:0007669"/>
    <property type="project" value="InterPro"/>
</dbReference>
<dbReference type="PROSITE" id="PS00174">
    <property type="entry name" value="P_GLUCOSE_ISOMERASE_2"/>
    <property type="match status" value="1"/>
</dbReference>
<dbReference type="NCBIfam" id="NF001211">
    <property type="entry name" value="PRK00179.1"/>
    <property type="match status" value="1"/>
</dbReference>
<dbReference type="GO" id="GO:0048029">
    <property type="term" value="F:monosaccharide binding"/>
    <property type="evidence" value="ECO:0007669"/>
    <property type="project" value="TreeGrafter"/>
</dbReference>
<evidence type="ECO:0000256" key="4">
    <source>
        <dbReference type="ARBA" id="ARBA00022490"/>
    </source>
</evidence>
<evidence type="ECO:0000256" key="10">
    <source>
        <dbReference type="RuleBase" id="RU000612"/>
    </source>
</evidence>
<protein>
    <recommendedName>
        <fullName evidence="9">Glucose-6-phosphate isomerase</fullName>
        <shortName evidence="9">GPI</shortName>
        <ecNumber evidence="9">5.3.1.9</ecNumber>
    </recommendedName>
    <alternativeName>
        <fullName evidence="9">Phosphoglucose isomerase</fullName>
        <shortName evidence="9">PGI</shortName>
    </alternativeName>
    <alternativeName>
        <fullName evidence="9">Phosphohexose isomerase</fullName>
        <shortName evidence="9">PHI</shortName>
    </alternativeName>
</protein>
<dbReference type="PANTHER" id="PTHR11469">
    <property type="entry name" value="GLUCOSE-6-PHOSPHATE ISOMERASE"/>
    <property type="match status" value="1"/>
</dbReference>
<evidence type="ECO:0000256" key="3">
    <source>
        <dbReference type="ARBA" id="ARBA00022432"/>
    </source>
</evidence>
<dbReference type="Proteomes" id="UP000324120">
    <property type="component" value="Unassembled WGS sequence"/>
</dbReference>
<organism evidence="11 12">
    <name type="scientific">Escherichia coli</name>
    <dbReference type="NCBI Taxonomy" id="562"/>
    <lineage>
        <taxon>Bacteria</taxon>
        <taxon>Pseudomonadati</taxon>
        <taxon>Pseudomonadota</taxon>
        <taxon>Gammaproteobacteria</taxon>
        <taxon>Enterobacterales</taxon>
        <taxon>Enterobacteriaceae</taxon>
        <taxon>Escherichia</taxon>
    </lineage>
</organism>
<evidence type="ECO:0000256" key="5">
    <source>
        <dbReference type="ARBA" id="ARBA00022990"/>
    </source>
</evidence>
<dbReference type="CDD" id="cd05016">
    <property type="entry name" value="SIS_PGI_2"/>
    <property type="match status" value="1"/>
</dbReference>
<dbReference type="FunFam" id="3.40.50.10490:FF:000004">
    <property type="entry name" value="Glucose-6-phosphate isomerase"/>
    <property type="match status" value="1"/>
</dbReference>
<name>A0A4Y8GV38_ECOLX</name>
<feature type="active site" description="Proton donor" evidence="9">
    <location>
        <position position="355"/>
    </location>
</feature>
<feature type="modified residue" description="N6-acetyllysine" evidence="9">
    <location>
        <position position="234"/>
    </location>
</feature>
<dbReference type="InterPro" id="IPR035476">
    <property type="entry name" value="SIS_PGI_1"/>
</dbReference>
<evidence type="ECO:0000313" key="12">
    <source>
        <dbReference type="Proteomes" id="UP000324120"/>
    </source>
</evidence>
<comment type="subcellular location">
    <subcellularLocation>
        <location evidence="9">Cytoplasm</location>
    </subcellularLocation>
</comment>
<reference evidence="11 12" key="1">
    <citation type="submission" date="2019-06" db="EMBL/GenBank/DDBJ databases">
        <title>The presence and diversity of blaCTX-M among Escherichia coli from urban wastewater and feedlot cattle, in Alberta, Canada.</title>
        <authorList>
            <person name="Cormier A.C."/>
            <person name="Chalmer G."/>
            <person name="Cook S.R."/>
            <person name="Zaheer R."/>
            <person name="Hannon S.J."/>
            <person name="Booker C.W."/>
            <person name="Read R."/>
            <person name="Gow S.P."/>
            <person name="Mcallister T.A."/>
            <person name="Boerlin P."/>
        </authorList>
    </citation>
    <scope>NUCLEOTIDE SEQUENCE [LARGE SCALE GENOMIC DNA]</scope>
    <source>
        <strain evidence="11 12">347</strain>
    </source>
</reference>
<dbReference type="PROSITE" id="PS51463">
    <property type="entry name" value="P_GLUCOSE_ISOMERASE_3"/>
    <property type="match status" value="1"/>
</dbReference>
<dbReference type="SUPFAM" id="SSF53697">
    <property type="entry name" value="SIS domain"/>
    <property type="match status" value="1"/>
</dbReference>
<keyword evidence="7 9" id="KW-0413">Isomerase</keyword>
<dbReference type="InterPro" id="IPR001672">
    <property type="entry name" value="G6P_Isomerase"/>
</dbReference>
<dbReference type="GO" id="GO:0006096">
    <property type="term" value="P:glycolytic process"/>
    <property type="evidence" value="ECO:0007669"/>
    <property type="project" value="UniProtKB-UniRule"/>
</dbReference>
<comment type="pathway">
    <text evidence="1 9 10">Carbohydrate degradation; glycolysis; D-glyceraldehyde 3-phosphate and glycerone phosphate from D-glucose: step 2/4.</text>
</comment>
<evidence type="ECO:0000256" key="2">
    <source>
        <dbReference type="ARBA" id="ARBA00006604"/>
    </source>
</evidence>
<dbReference type="PROSITE" id="PS00765">
    <property type="entry name" value="P_GLUCOSE_ISOMERASE_1"/>
    <property type="match status" value="1"/>
</dbReference>
<dbReference type="FunFam" id="1.10.1390.10:FF:000001">
    <property type="entry name" value="Glucose-6-phosphate isomerase"/>
    <property type="match status" value="1"/>
</dbReference>
<dbReference type="InterPro" id="IPR046348">
    <property type="entry name" value="SIS_dom_sf"/>
</dbReference>
<dbReference type="UniPathway" id="UPA00109">
    <property type="reaction ID" value="UER00181"/>
</dbReference>
<sequence length="549" mass="61557">MKNINPTQTAAWQALQKHFDEMKDVTIADLFAKDGDRFSKFSATFDDQMLVDYSKNRITEETLVKLQDLAKECDLAGAIKSMFSGEKINRTENRAVLHVALRNRSNTPILVDGKDVMPEVNAVLEKMKTFSEAIISGEWKGYTGKAITDVVNIGIGGSDLGPYMVTEALRPYKNHLNMHFVSNVDGTHIAEVLKKVNPETTLFLVASKTFTTQETMTNAHSARDWFLKAAGDEKHVAKHFAALSTNAKAVGEFGIDTANMFEFWDWVGGRYSLWSAIGLSIVLSIGFDNFVELLSGAHAMDKHFSTTPAEKNLPVLLALIGIWYNNFFGAETEAILPYDQYMHRFAAYFQQGNMESNGKYVDRNGNVVNYQTGPIIWGEPGTNGQHAFYQLIHQGTKMVPCDFIAPAITHNPLSDHHQKLLSNFFAQTEALAFGKSREVVEQEYRDQGKDPATLDYVVPFKVFEGNRPTNSILLREITPFSLGALIALYEHKIFTQGVILNIFTFDQWGVELGKQLANRILPELKDDKEISSHDSSTNGLINRYKAWRG</sequence>
<proteinExistence type="inferred from homology"/>
<evidence type="ECO:0000313" key="11">
    <source>
        <dbReference type="EMBL" id="TZE45858.1"/>
    </source>
</evidence>
<feature type="modified residue" description="N6-acetyllysine" evidence="9">
    <location>
        <position position="228"/>
    </location>
</feature>
<evidence type="ECO:0000256" key="6">
    <source>
        <dbReference type="ARBA" id="ARBA00023152"/>
    </source>
</evidence>
<dbReference type="Gene3D" id="3.40.50.10490">
    <property type="entry name" value="Glucose-6-phosphate isomerase like protein, domain 1"/>
    <property type="match status" value="2"/>
</dbReference>